<dbReference type="Gene3D" id="1.10.150.20">
    <property type="entry name" value="5' to 3' exonuclease, C-terminal subdomain"/>
    <property type="match status" value="1"/>
</dbReference>
<evidence type="ECO:0000256" key="11">
    <source>
        <dbReference type="HAMAP-Rule" id="MF_00059"/>
    </source>
</evidence>
<dbReference type="EMBL" id="JAAZON010000148">
    <property type="protein sequence ID" value="NMC62257.1"/>
    <property type="molecule type" value="Genomic_DNA"/>
</dbReference>
<dbReference type="CDD" id="cd06928">
    <property type="entry name" value="RNAP_alpha_NTD"/>
    <property type="match status" value="1"/>
</dbReference>
<dbReference type="GO" id="GO:0003677">
    <property type="term" value="F:DNA binding"/>
    <property type="evidence" value="ECO:0007669"/>
    <property type="project" value="UniProtKB-UniRule"/>
</dbReference>
<keyword evidence="4 11" id="KW-0240">DNA-directed RNA polymerase</keyword>
<dbReference type="GO" id="GO:0046983">
    <property type="term" value="F:protein dimerization activity"/>
    <property type="evidence" value="ECO:0007669"/>
    <property type="project" value="InterPro"/>
</dbReference>
<comment type="function">
    <text evidence="11">DNA-dependent RNA polymerase catalyzes the transcription of DNA into RNA using the four ribonucleoside triphosphates as substrates.</text>
</comment>
<dbReference type="GO" id="GO:0006351">
    <property type="term" value="P:DNA-templated transcription"/>
    <property type="evidence" value="ECO:0007669"/>
    <property type="project" value="UniProtKB-UniRule"/>
</dbReference>
<comment type="domain">
    <text evidence="11">The N-terminal domain is essential for RNAP assembly and basal transcription, whereas the C-terminal domain is involved in interaction with transcriptional regulators and with upstream promoter elements.</text>
</comment>
<comment type="similarity">
    <text evidence="1 11">Belongs to the RNA polymerase alpha chain family.</text>
</comment>
<dbReference type="NCBIfam" id="NF003513">
    <property type="entry name" value="PRK05182.1-2"/>
    <property type="match status" value="1"/>
</dbReference>
<accession>A0A7X9FQC8</accession>
<dbReference type="Pfam" id="PF03118">
    <property type="entry name" value="RNA_pol_A_CTD"/>
    <property type="match status" value="1"/>
</dbReference>
<comment type="subunit">
    <text evidence="11">Homodimer. The RNAP catalytic core consists of 2 alpha, 1 beta, 1 beta' and 1 omega subunit. When a sigma factor is associated with the core the holoenzyme is formed, which can initiate transcription.</text>
</comment>
<dbReference type="Proteomes" id="UP000524246">
    <property type="component" value="Unassembled WGS sequence"/>
</dbReference>
<evidence type="ECO:0000256" key="9">
    <source>
        <dbReference type="ARBA" id="ARBA00033070"/>
    </source>
</evidence>
<dbReference type="InterPro" id="IPR011263">
    <property type="entry name" value="DNA-dir_RNA_pol_RpoA/D/Rpb3"/>
</dbReference>
<dbReference type="GO" id="GO:0003899">
    <property type="term" value="F:DNA-directed RNA polymerase activity"/>
    <property type="evidence" value="ECO:0007669"/>
    <property type="project" value="UniProtKB-UniRule"/>
</dbReference>
<dbReference type="Pfam" id="PF01000">
    <property type="entry name" value="RNA_pol_A_bac"/>
    <property type="match status" value="1"/>
</dbReference>
<dbReference type="InterPro" id="IPR011773">
    <property type="entry name" value="DNA-dir_RpoA"/>
</dbReference>
<dbReference type="SUPFAM" id="SSF56553">
    <property type="entry name" value="Insert subdomain of RNA polymerase alpha subunit"/>
    <property type="match status" value="1"/>
</dbReference>
<evidence type="ECO:0000259" key="12">
    <source>
        <dbReference type="SMART" id="SM00662"/>
    </source>
</evidence>
<proteinExistence type="inferred from homology"/>
<dbReference type="NCBIfam" id="TIGR02027">
    <property type="entry name" value="rpoA"/>
    <property type="match status" value="1"/>
</dbReference>
<comment type="caution">
    <text evidence="13">The sequence shown here is derived from an EMBL/GenBank/DDBJ whole genome shotgun (WGS) entry which is preliminary data.</text>
</comment>
<dbReference type="Gene3D" id="3.30.1360.10">
    <property type="entry name" value="RNA polymerase, RBP11-like subunit"/>
    <property type="match status" value="1"/>
</dbReference>
<dbReference type="InterPro" id="IPR036643">
    <property type="entry name" value="RNApol_insert_sf"/>
</dbReference>
<evidence type="ECO:0000256" key="2">
    <source>
        <dbReference type="ARBA" id="ARBA00012418"/>
    </source>
</evidence>
<dbReference type="FunFam" id="1.10.150.20:FF:000001">
    <property type="entry name" value="DNA-directed RNA polymerase subunit alpha"/>
    <property type="match status" value="1"/>
</dbReference>
<protein>
    <recommendedName>
        <fullName evidence="3 11">DNA-directed RNA polymerase subunit alpha</fullName>
        <shortName evidence="11">RNAP subunit alpha</shortName>
        <ecNumber evidence="2 11">2.7.7.6</ecNumber>
    </recommendedName>
    <alternativeName>
        <fullName evidence="9 11">RNA polymerase subunit alpha</fullName>
    </alternativeName>
    <alternativeName>
        <fullName evidence="8 11">Transcriptase subunit alpha</fullName>
    </alternativeName>
</protein>
<dbReference type="NCBIfam" id="NF003519">
    <property type="entry name" value="PRK05182.2-5"/>
    <property type="match status" value="1"/>
</dbReference>
<feature type="region of interest" description="Alpha N-terminal domain (alpha-NTD)" evidence="11">
    <location>
        <begin position="1"/>
        <end position="238"/>
    </location>
</feature>
<dbReference type="HAMAP" id="MF_00059">
    <property type="entry name" value="RNApol_bact_RpoA"/>
    <property type="match status" value="1"/>
</dbReference>
<evidence type="ECO:0000313" key="13">
    <source>
        <dbReference type="EMBL" id="NMC62257.1"/>
    </source>
</evidence>
<feature type="domain" description="DNA-directed RNA polymerase RpoA/D/Rpb3-type" evidence="12">
    <location>
        <begin position="26"/>
        <end position="233"/>
    </location>
</feature>
<keyword evidence="7 11" id="KW-0804">Transcription</keyword>
<dbReference type="Gene3D" id="2.170.120.12">
    <property type="entry name" value="DNA-directed RNA polymerase, insert domain"/>
    <property type="match status" value="1"/>
</dbReference>
<sequence length="338" mass="37284">MKKVSLADLIKPKRVEVEVENVENRYGKFVAEPLERGFGLTLGTALRRILLSSLQGCAITAVRIDGVMHEFSTVSGVVEDVTQIVLNLKEVVPCMEDKDEAHLTLEATGPCEVTAGMIGGDPSVEILNPAQHIATLGEGATLKMELTVKVGRGYVPAEKNKVEGVPMGTIFIDSIFSPVRKVNVNVTNARVGQRTDYDKLTMEIWTNGSIAPRPAVAQAAHIAVDQLTVFVGKDLVLEREEPKKEEPKTKFNDNLFRRIDEIELSVRSANCLENADIKYIGELVQRTEAEMLRTKNFGRKSLNEIKEILGEMGLSLGMKLDGFPTRKELDGIKDTTEH</sequence>
<evidence type="ECO:0000256" key="4">
    <source>
        <dbReference type="ARBA" id="ARBA00022478"/>
    </source>
</evidence>
<gene>
    <name evidence="11" type="primary">rpoA</name>
    <name evidence="13" type="ORF">GYA55_03730</name>
</gene>
<evidence type="ECO:0000256" key="7">
    <source>
        <dbReference type="ARBA" id="ARBA00023163"/>
    </source>
</evidence>
<dbReference type="SUPFAM" id="SSF55257">
    <property type="entry name" value="RBP11-like subunits of RNA polymerase"/>
    <property type="match status" value="1"/>
</dbReference>
<reference evidence="13 14" key="1">
    <citation type="journal article" date="2020" name="Biotechnol. Biofuels">
        <title>New insights from the biogas microbiome by comprehensive genome-resolved metagenomics of nearly 1600 species originating from multiple anaerobic digesters.</title>
        <authorList>
            <person name="Campanaro S."/>
            <person name="Treu L."/>
            <person name="Rodriguez-R L.M."/>
            <person name="Kovalovszki A."/>
            <person name="Ziels R.M."/>
            <person name="Maus I."/>
            <person name="Zhu X."/>
            <person name="Kougias P.G."/>
            <person name="Basile A."/>
            <person name="Luo G."/>
            <person name="Schluter A."/>
            <person name="Konstantinidis K.T."/>
            <person name="Angelidaki I."/>
        </authorList>
    </citation>
    <scope>NUCLEOTIDE SEQUENCE [LARGE SCALE GENOMIC DNA]</scope>
    <source>
        <strain evidence="13">AS27yjCOA_65</strain>
    </source>
</reference>
<dbReference type="FunFam" id="2.170.120.12:FF:000001">
    <property type="entry name" value="DNA-directed RNA polymerase subunit alpha"/>
    <property type="match status" value="1"/>
</dbReference>
<dbReference type="SUPFAM" id="SSF47789">
    <property type="entry name" value="C-terminal domain of RNA polymerase alpha subunit"/>
    <property type="match status" value="1"/>
</dbReference>
<keyword evidence="6 11" id="KW-0548">Nucleotidyltransferase</keyword>
<feature type="region of interest" description="Alpha C-terminal domain (alpha-CTD)" evidence="11">
    <location>
        <begin position="251"/>
        <end position="338"/>
    </location>
</feature>
<dbReference type="InterPro" id="IPR011260">
    <property type="entry name" value="RNAP_asu_C"/>
</dbReference>
<comment type="catalytic activity">
    <reaction evidence="10 11">
        <text>RNA(n) + a ribonucleoside 5'-triphosphate = RNA(n+1) + diphosphate</text>
        <dbReference type="Rhea" id="RHEA:21248"/>
        <dbReference type="Rhea" id="RHEA-COMP:14527"/>
        <dbReference type="Rhea" id="RHEA-COMP:17342"/>
        <dbReference type="ChEBI" id="CHEBI:33019"/>
        <dbReference type="ChEBI" id="CHEBI:61557"/>
        <dbReference type="ChEBI" id="CHEBI:140395"/>
        <dbReference type="EC" id="2.7.7.6"/>
    </reaction>
</comment>
<dbReference type="InterPro" id="IPR011262">
    <property type="entry name" value="DNA-dir_RNA_pol_insert"/>
</dbReference>
<evidence type="ECO:0000256" key="10">
    <source>
        <dbReference type="ARBA" id="ARBA00048552"/>
    </source>
</evidence>
<dbReference type="EC" id="2.7.7.6" evidence="2 11"/>
<evidence type="ECO:0000256" key="5">
    <source>
        <dbReference type="ARBA" id="ARBA00022679"/>
    </source>
</evidence>
<name>A0A7X9FQC8_9DELT</name>
<evidence type="ECO:0000256" key="1">
    <source>
        <dbReference type="ARBA" id="ARBA00007123"/>
    </source>
</evidence>
<evidence type="ECO:0000256" key="3">
    <source>
        <dbReference type="ARBA" id="ARBA00015972"/>
    </source>
</evidence>
<dbReference type="SMART" id="SM00662">
    <property type="entry name" value="RPOLD"/>
    <property type="match status" value="1"/>
</dbReference>
<dbReference type="GO" id="GO:0005737">
    <property type="term" value="C:cytoplasm"/>
    <property type="evidence" value="ECO:0007669"/>
    <property type="project" value="UniProtKB-ARBA"/>
</dbReference>
<dbReference type="Pfam" id="PF01193">
    <property type="entry name" value="RNA_pol_L"/>
    <property type="match status" value="1"/>
</dbReference>
<dbReference type="GO" id="GO:0000428">
    <property type="term" value="C:DNA-directed RNA polymerase complex"/>
    <property type="evidence" value="ECO:0007669"/>
    <property type="project" value="UniProtKB-KW"/>
</dbReference>
<organism evidence="13 14">
    <name type="scientific">SAR324 cluster bacterium</name>
    <dbReference type="NCBI Taxonomy" id="2024889"/>
    <lineage>
        <taxon>Bacteria</taxon>
        <taxon>Deltaproteobacteria</taxon>
        <taxon>SAR324 cluster</taxon>
    </lineage>
</organism>
<evidence type="ECO:0000256" key="8">
    <source>
        <dbReference type="ARBA" id="ARBA00032524"/>
    </source>
</evidence>
<dbReference type="AlphaFoldDB" id="A0A7X9FQC8"/>
<evidence type="ECO:0000313" key="14">
    <source>
        <dbReference type="Proteomes" id="UP000524246"/>
    </source>
</evidence>
<evidence type="ECO:0000256" key="6">
    <source>
        <dbReference type="ARBA" id="ARBA00022695"/>
    </source>
</evidence>
<keyword evidence="5 11" id="KW-0808">Transferase</keyword>
<dbReference type="InterPro" id="IPR036603">
    <property type="entry name" value="RBP11-like"/>
</dbReference>